<dbReference type="PANTHER" id="PTHR42713:SF3">
    <property type="entry name" value="TRANSCRIPTIONAL REGULATORY PROTEIN HPTR"/>
    <property type="match status" value="1"/>
</dbReference>
<dbReference type="Proteomes" id="UP000238825">
    <property type="component" value="Chromosome"/>
</dbReference>
<dbReference type="Proteomes" id="UP000255295">
    <property type="component" value="Unassembled WGS sequence"/>
</dbReference>
<dbReference type="RefSeq" id="WP_024364312.1">
    <property type="nucleotide sequence ID" value="NZ_BJNS01000035.1"/>
</dbReference>
<keyword evidence="5" id="KW-0805">Transcription regulation</keyword>
<dbReference type="GeneID" id="48274678"/>
<dbReference type="PRINTS" id="PR00032">
    <property type="entry name" value="HTHARAC"/>
</dbReference>
<evidence type="ECO:0000256" key="6">
    <source>
        <dbReference type="ARBA" id="ARBA00023125"/>
    </source>
</evidence>
<dbReference type="GO" id="GO:0003700">
    <property type="term" value="F:DNA-binding transcription factor activity"/>
    <property type="evidence" value="ECO:0007669"/>
    <property type="project" value="InterPro"/>
</dbReference>
<dbReference type="Pfam" id="PF12833">
    <property type="entry name" value="HTH_18"/>
    <property type="match status" value="1"/>
</dbReference>
<organism evidence="11 13">
    <name type="scientific">Lysinibacillus sphaericus</name>
    <name type="common">Bacillus sphaericus</name>
    <dbReference type="NCBI Taxonomy" id="1421"/>
    <lineage>
        <taxon>Bacteria</taxon>
        <taxon>Bacillati</taxon>
        <taxon>Bacillota</taxon>
        <taxon>Bacilli</taxon>
        <taxon>Bacillales</taxon>
        <taxon>Bacillaceae</taxon>
        <taxon>Lysinibacillus</taxon>
    </lineage>
</organism>
<dbReference type="InterPro" id="IPR011006">
    <property type="entry name" value="CheY-like_superfamily"/>
</dbReference>
<dbReference type="AlphaFoldDB" id="A0A2S0JUY8"/>
<keyword evidence="6 11" id="KW-0238">DNA-binding</keyword>
<dbReference type="PROSITE" id="PS50110">
    <property type="entry name" value="RESPONSE_REGULATORY"/>
    <property type="match status" value="1"/>
</dbReference>
<evidence type="ECO:0000256" key="2">
    <source>
        <dbReference type="ARBA" id="ARBA00022490"/>
    </source>
</evidence>
<evidence type="ECO:0000256" key="8">
    <source>
        <dbReference type="PROSITE-ProRule" id="PRU00169"/>
    </source>
</evidence>
<evidence type="ECO:0000259" key="10">
    <source>
        <dbReference type="PROSITE" id="PS50110"/>
    </source>
</evidence>
<dbReference type="EMBL" id="UFSZ01000001">
    <property type="protein sequence ID" value="SUV19955.1"/>
    <property type="molecule type" value="Genomic_DNA"/>
</dbReference>
<keyword evidence="7" id="KW-0804">Transcription</keyword>
<evidence type="ECO:0000313" key="12">
    <source>
        <dbReference type="EMBL" id="SUV19955.1"/>
    </source>
</evidence>
<dbReference type="SMART" id="SM00342">
    <property type="entry name" value="HTH_ARAC"/>
    <property type="match status" value="1"/>
</dbReference>
<comment type="subcellular location">
    <subcellularLocation>
        <location evidence="1">Cytoplasm</location>
    </subcellularLocation>
</comment>
<name>A0A2S0JUY8_LYSSH</name>
<dbReference type="GO" id="GO:0000160">
    <property type="term" value="P:phosphorelay signal transduction system"/>
    <property type="evidence" value="ECO:0007669"/>
    <property type="project" value="UniProtKB-KW"/>
</dbReference>
<dbReference type="SUPFAM" id="SSF52172">
    <property type="entry name" value="CheY-like"/>
    <property type="match status" value="1"/>
</dbReference>
<evidence type="ECO:0000313" key="14">
    <source>
        <dbReference type="Proteomes" id="UP000255295"/>
    </source>
</evidence>
<proteinExistence type="predicted"/>
<reference evidence="12 14" key="2">
    <citation type="submission" date="2018-06" db="EMBL/GenBank/DDBJ databases">
        <authorList>
            <consortium name="Pathogen Informatics"/>
            <person name="Doyle S."/>
        </authorList>
    </citation>
    <scope>NUCLEOTIDE SEQUENCE [LARGE SCALE GENOMIC DNA]</scope>
    <source>
        <strain evidence="12 14">NCTC10338</strain>
    </source>
</reference>
<evidence type="ECO:0000256" key="3">
    <source>
        <dbReference type="ARBA" id="ARBA00022553"/>
    </source>
</evidence>
<dbReference type="InterPro" id="IPR018060">
    <property type="entry name" value="HTH_AraC"/>
</dbReference>
<dbReference type="InterPro" id="IPR020449">
    <property type="entry name" value="Tscrpt_reg_AraC-type_HTH"/>
</dbReference>
<feature type="modified residue" description="4-aspartylphosphate" evidence="8">
    <location>
        <position position="55"/>
    </location>
</feature>
<dbReference type="InterPro" id="IPR009057">
    <property type="entry name" value="Homeodomain-like_sf"/>
</dbReference>
<dbReference type="SMART" id="SM00448">
    <property type="entry name" value="REC"/>
    <property type="match status" value="1"/>
</dbReference>
<keyword evidence="2" id="KW-0963">Cytoplasm</keyword>
<evidence type="ECO:0000259" key="9">
    <source>
        <dbReference type="PROSITE" id="PS01124"/>
    </source>
</evidence>
<sequence>MYTLLVVDDEAIIIKGIRSFVNFEELSISTVFEASNGETALEIFKKYSPDLILADINMPKMNGLDFATAAKALKPDVKIAIITGYDYFDYAVTALKAGIDDYVLKPVSKKDIQETLKNLIEKLQATQSQHEISKLVEGILNDTKVHDDTGYKAKIQKEIDRNIANVNFSLSYLAKQLALSNSYLSSLFKSLYGKNFQDYMLSTRLDRAKIFLLSTDMKVYEVAAAVGFDDPNYFSATFKRKFDVSPNQFREKMRE</sequence>
<dbReference type="InterPro" id="IPR051552">
    <property type="entry name" value="HptR"/>
</dbReference>
<dbReference type="PROSITE" id="PS01124">
    <property type="entry name" value="HTH_ARAC_FAMILY_2"/>
    <property type="match status" value="1"/>
</dbReference>
<dbReference type="PANTHER" id="PTHR42713">
    <property type="entry name" value="HISTIDINE KINASE-RELATED"/>
    <property type="match status" value="1"/>
</dbReference>
<evidence type="ECO:0000256" key="5">
    <source>
        <dbReference type="ARBA" id="ARBA00023015"/>
    </source>
</evidence>
<evidence type="ECO:0000256" key="7">
    <source>
        <dbReference type="ARBA" id="ARBA00023163"/>
    </source>
</evidence>
<evidence type="ECO:0000256" key="1">
    <source>
        <dbReference type="ARBA" id="ARBA00004496"/>
    </source>
</evidence>
<evidence type="ECO:0000313" key="13">
    <source>
        <dbReference type="Proteomes" id="UP000238825"/>
    </source>
</evidence>
<keyword evidence="4" id="KW-0902">Two-component regulatory system</keyword>
<dbReference type="Gene3D" id="3.40.50.2300">
    <property type="match status" value="1"/>
</dbReference>
<dbReference type="Gene3D" id="1.10.10.60">
    <property type="entry name" value="Homeodomain-like"/>
    <property type="match status" value="2"/>
</dbReference>
<dbReference type="PROSITE" id="PS00041">
    <property type="entry name" value="HTH_ARAC_FAMILY_1"/>
    <property type="match status" value="1"/>
</dbReference>
<keyword evidence="3 8" id="KW-0597">Phosphoprotein</keyword>
<dbReference type="Pfam" id="PF00072">
    <property type="entry name" value="Response_reg"/>
    <property type="match status" value="1"/>
</dbReference>
<protein>
    <submittedName>
        <fullName evidence="11">DNA-binding response regulator</fullName>
    </submittedName>
    <submittedName>
        <fullName evidence="12">Two-component response regulator</fullName>
    </submittedName>
</protein>
<evidence type="ECO:0000313" key="11">
    <source>
        <dbReference type="EMBL" id="AVK94898.1"/>
    </source>
</evidence>
<reference evidence="11 13" key="1">
    <citation type="submission" date="2017-03" db="EMBL/GenBank/DDBJ databases">
        <title>The whole genome sequencing and assembly of Lysinibacillus sphaericus DSM 28T strain.</title>
        <authorList>
            <person name="Lee Y.-J."/>
            <person name="Yi H."/>
            <person name="Bahn Y.-S."/>
            <person name="Kim J.F."/>
            <person name="Lee D.-W."/>
        </authorList>
    </citation>
    <scope>NUCLEOTIDE SEQUENCE [LARGE SCALE GENOMIC DNA]</scope>
    <source>
        <strain evidence="11 13">DSM 28</strain>
    </source>
</reference>
<evidence type="ECO:0000256" key="4">
    <source>
        <dbReference type="ARBA" id="ARBA00023012"/>
    </source>
</evidence>
<accession>A0A2S0JUY8</accession>
<dbReference type="SUPFAM" id="SSF46689">
    <property type="entry name" value="Homeodomain-like"/>
    <property type="match status" value="1"/>
</dbReference>
<dbReference type="EMBL" id="CP019980">
    <property type="protein sequence ID" value="AVK94898.1"/>
    <property type="molecule type" value="Genomic_DNA"/>
</dbReference>
<dbReference type="InterPro" id="IPR001789">
    <property type="entry name" value="Sig_transdc_resp-reg_receiver"/>
</dbReference>
<gene>
    <name evidence="11" type="ORF">LS41612_00605</name>
    <name evidence="12" type="ORF">NCTC10338_04686</name>
</gene>
<dbReference type="GO" id="GO:0005737">
    <property type="term" value="C:cytoplasm"/>
    <property type="evidence" value="ECO:0007669"/>
    <property type="project" value="UniProtKB-SubCell"/>
</dbReference>
<dbReference type="InterPro" id="IPR018062">
    <property type="entry name" value="HTH_AraC-typ_CS"/>
</dbReference>
<feature type="domain" description="Response regulatory" evidence="10">
    <location>
        <begin position="3"/>
        <end position="120"/>
    </location>
</feature>
<dbReference type="CDD" id="cd17536">
    <property type="entry name" value="REC_YesN-like"/>
    <property type="match status" value="1"/>
</dbReference>
<feature type="domain" description="HTH araC/xylS-type" evidence="9">
    <location>
        <begin position="153"/>
        <end position="252"/>
    </location>
</feature>
<dbReference type="GO" id="GO:0043565">
    <property type="term" value="F:sequence-specific DNA binding"/>
    <property type="evidence" value="ECO:0007669"/>
    <property type="project" value="InterPro"/>
</dbReference>